<evidence type="ECO:0000313" key="1">
    <source>
        <dbReference type="EMBL" id="KAG2387023.1"/>
    </source>
</evidence>
<comment type="caution">
    <text evidence="1">The sequence shown here is derived from an EMBL/GenBank/DDBJ whole genome shotgun (WGS) entry which is preliminary data.</text>
</comment>
<name>A0AA88KLV8_NAELO</name>
<evidence type="ECO:0000313" key="2">
    <source>
        <dbReference type="Proteomes" id="UP000816034"/>
    </source>
</evidence>
<proteinExistence type="predicted"/>
<dbReference type="SUPFAM" id="SSF50998">
    <property type="entry name" value="Quinoprotein alcohol dehydrogenase-like"/>
    <property type="match status" value="1"/>
</dbReference>
<protein>
    <submittedName>
        <fullName evidence="1">Uncharacterized protein</fullName>
    </submittedName>
</protein>
<dbReference type="EMBL" id="PYSW02000014">
    <property type="protein sequence ID" value="KAG2387023.1"/>
    <property type="molecule type" value="Genomic_DNA"/>
</dbReference>
<dbReference type="AlphaFoldDB" id="A0AA88KLV8"/>
<reference evidence="1 2" key="1">
    <citation type="journal article" date="2018" name="BMC Genomics">
        <title>The genome of Naegleria lovaniensis, the basis for a comparative approach to unravel pathogenicity factors of the human pathogenic amoeba N. fowleri.</title>
        <authorList>
            <person name="Liechti N."/>
            <person name="Schurch N."/>
            <person name="Bruggmann R."/>
            <person name="Wittwer M."/>
        </authorList>
    </citation>
    <scope>NUCLEOTIDE SEQUENCE [LARGE SCALE GENOMIC DNA]</scope>
    <source>
        <strain evidence="1 2">ATCC 30569</strain>
    </source>
</reference>
<accession>A0AA88KLV8</accession>
<organism evidence="1 2">
    <name type="scientific">Naegleria lovaniensis</name>
    <name type="common">Amoeba</name>
    <dbReference type="NCBI Taxonomy" id="51637"/>
    <lineage>
        <taxon>Eukaryota</taxon>
        <taxon>Discoba</taxon>
        <taxon>Heterolobosea</taxon>
        <taxon>Tetramitia</taxon>
        <taxon>Eutetramitia</taxon>
        <taxon>Vahlkampfiidae</taxon>
        <taxon>Naegleria</taxon>
    </lineage>
</organism>
<dbReference type="Proteomes" id="UP000816034">
    <property type="component" value="Unassembled WGS sequence"/>
</dbReference>
<sequence>MLEHDHRDEELVILHLDDRIELSNPQFKYQFQRRKFQKELIPFSLENCSKQAPVRIPRVSTCAFSTILVTSSFSLNAIIVIERYCRNLFLFNISTKKLERQCKIRDFGVFVIEENYDGAGHDACIVTCKADTLPSEYNDQFLHAGLLVVKYDLQHFISALERDLIPTPLWVSSTVGLPIHDVCVRYEKNLLNTIYGFSKTGQVLVWKSSNGTIIFNDMLKWRILHKSLISHCCFVNENRDLLIGTACHIGIFSCQTSEGLLQCSLKIDLTPQTRIVLTGIAYESSTQKVFVSTETDSKSSVLRVYSTLNGQLLQSFTMTSMSEYESLIQIIEHSGELITLNPFSSTLQVFK</sequence>
<gene>
    <name evidence="1" type="ORF">C9374_002058</name>
</gene>
<dbReference type="InterPro" id="IPR011047">
    <property type="entry name" value="Quinoprotein_ADH-like_sf"/>
</dbReference>
<dbReference type="GeneID" id="68094514"/>
<dbReference type="RefSeq" id="XP_044551015.1">
    <property type="nucleotide sequence ID" value="XM_044691434.1"/>
</dbReference>
<keyword evidence="2" id="KW-1185">Reference proteome</keyword>